<keyword evidence="3" id="KW-1185">Reference proteome</keyword>
<sequence length="544" mass="57681">MVTFDELKNAKFDGIRAHADACTRTMNQLDEIVRDFELGVCGATEQAGWRGHTAGTANLELEETLRRIRVASLEVRSIAAELDFAADELTSCQAKLFTEVYAALSDGLTVAAGNGQFFVTEAAPPTTPRDAQQQAAAQTKVDVCAQRLQQVLDAASAADARHAAALARLNPDEVAACDDAALRNAMADLDRTFTGMDPQQTAAWWLSLSAAERQTYLANFPQQLGGMDGLPATVRDQANRLALSSRLAELGPLVTGGTATSRQKREYENLRQINAAMATNRDRPAEAQLMLLEFGSKSADGEVVIAVGNPDTAKNTVVQVPGANTTLKDSLPQQLSRLTKLQHYSDKLTAQPGDAAAILWLDYDAPEMSATGFSSALGPGRAQEGASAFNQFVNGMRAAGPPGQHLTASGHSYGTDVIAYAAKQQPNGLAVDDIVFMGSPGVHTDNVNGLRHEPAHVFAGMSGDDAVAPWGALVHDRLPNDPDFGAARLPTNAGGHYSYWNESGPDKPDVSLTAQANVTMGVYGDLDQYRPQAAAPVDQPAGTP</sequence>
<organism evidence="2 3">
    <name type="scientific">Yinghuangia aomiensis</name>
    <dbReference type="NCBI Taxonomy" id="676205"/>
    <lineage>
        <taxon>Bacteria</taxon>
        <taxon>Bacillati</taxon>
        <taxon>Actinomycetota</taxon>
        <taxon>Actinomycetes</taxon>
        <taxon>Kitasatosporales</taxon>
        <taxon>Streptomycetaceae</taxon>
        <taxon>Yinghuangia</taxon>
    </lineage>
</organism>
<proteinExistence type="predicted"/>
<dbReference type="Gene3D" id="3.40.50.1820">
    <property type="entry name" value="alpha/beta hydrolase"/>
    <property type="match status" value="1"/>
</dbReference>
<dbReference type="InterPro" id="IPR029058">
    <property type="entry name" value="AB_hydrolase_fold"/>
</dbReference>
<comment type="caution">
    <text evidence="2">The sequence shown here is derived from an EMBL/GenBank/DDBJ whole genome shotgun (WGS) entry which is preliminary data.</text>
</comment>
<dbReference type="RefSeq" id="WP_345673172.1">
    <property type="nucleotide sequence ID" value="NZ_BAABHS010000001.1"/>
</dbReference>
<gene>
    <name evidence="2" type="ORF">GCM10023205_00920</name>
</gene>
<dbReference type="EMBL" id="BAABHS010000001">
    <property type="protein sequence ID" value="GAA4945100.1"/>
    <property type="molecule type" value="Genomic_DNA"/>
</dbReference>
<name>A0ABP9GMA8_9ACTN</name>
<dbReference type="Proteomes" id="UP001500466">
    <property type="component" value="Unassembled WGS sequence"/>
</dbReference>
<evidence type="ECO:0000313" key="3">
    <source>
        <dbReference type="Proteomes" id="UP001500466"/>
    </source>
</evidence>
<evidence type="ECO:0000313" key="2">
    <source>
        <dbReference type="EMBL" id="GAA4945100.1"/>
    </source>
</evidence>
<dbReference type="InterPro" id="IPR010427">
    <property type="entry name" value="DUF1023"/>
</dbReference>
<evidence type="ECO:0000259" key="1">
    <source>
        <dbReference type="Pfam" id="PF06259"/>
    </source>
</evidence>
<feature type="domain" description="DUF1023" evidence="1">
    <location>
        <begin position="301"/>
        <end position="468"/>
    </location>
</feature>
<dbReference type="SUPFAM" id="SSF53474">
    <property type="entry name" value="alpha/beta-Hydrolases"/>
    <property type="match status" value="1"/>
</dbReference>
<accession>A0ABP9GMA8</accession>
<reference evidence="3" key="1">
    <citation type="journal article" date="2019" name="Int. J. Syst. Evol. Microbiol.">
        <title>The Global Catalogue of Microorganisms (GCM) 10K type strain sequencing project: providing services to taxonomists for standard genome sequencing and annotation.</title>
        <authorList>
            <consortium name="The Broad Institute Genomics Platform"/>
            <consortium name="The Broad Institute Genome Sequencing Center for Infectious Disease"/>
            <person name="Wu L."/>
            <person name="Ma J."/>
        </authorList>
    </citation>
    <scope>NUCLEOTIDE SEQUENCE [LARGE SCALE GENOMIC DNA]</scope>
    <source>
        <strain evidence="3">JCM 17986</strain>
    </source>
</reference>
<keyword evidence="2" id="KW-0378">Hydrolase</keyword>
<dbReference type="GO" id="GO:0016787">
    <property type="term" value="F:hydrolase activity"/>
    <property type="evidence" value="ECO:0007669"/>
    <property type="project" value="UniProtKB-KW"/>
</dbReference>
<dbReference type="Pfam" id="PF06259">
    <property type="entry name" value="Abhydrolase_8"/>
    <property type="match status" value="1"/>
</dbReference>
<protein>
    <submittedName>
        <fullName evidence="2">Alpha/beta hydrolase</fullName>
    </submittedName>
</protein>